<evidence type="ECO:0000313" key="2">
    <source>
        <dbReference type="Proteomes" id="UP000294360"/>
    </source>
</evidence>
<sequence length="444" mass="50029">MPTCFVAMGFGVKTAFYGGKKKSRTLDLDKTYEHIIKPGALAAGLDCRRADEIQHSTMIDKPMYEQLLAADVVVADISTSNANAIYELGVRHALRPWTTIVMAETDFAFPFDVARLNILRYEHLGKDIGAGEAQRVTAVLTNRLKAVLARFEVDSPVFLFLPQLPHEHAYACISYNAERKETTDLNIGFAAEVTRWADGSPWFRPAVPSLADLRNAFEKAKAEATTPQKWRVVAERLQDWRNIEADDPFVVQQLAFATYKSEHPDKIAALEEAKRILTILQPQFSSDAETVGLWGAIHKHLWETLHSPVNLDEAIRSYARGFYLRGDHYNGVNLAFLLDARANQSTGDEAIADQVFAARVRREVLAILDQEFAEAKSDSTSHTPEEIYWLRASRAEALFGLGRREEANLEFQRAGEANPQPKDWMVATTEDQIQKLERLLAQRR</sequence>
<evidence type="ECO:0000313" key="1">
    <source>
        <dbReference type="EMBL" id="VFU10520.1"/>
    </source>
</evidence>
<gene>
    <name evidence="1" type="ORF">MTUNDRAET4_3633</name>
</gene>
<protein>
    <submittedName>
        <fullName evidence="1">Uncharacterized protein</fullName>
    </submittedName>
</protein>
<accession>A0A4U8Z4U7</accession>
<dbReference type="Proteomes" id="UP000294360">
    <property type="component" value="Chromosome"/>
</dbReference>
<dbReference type="Pfam" id="PF20308">
    <property type="entry name" value="TPR-S"/>
    <property type="match status" value="1"/>
</dbReference>
<reference evidence="1 2" key="1">
    <citation type="submission" date="2019-03" db="EMBL/GenBank/DDBJ databases">
        <authorList>
            <person name="Kox A.R. M."/>
        </authorList>
    </citation>
    <scope>NUCLEOTIDE SEQUENCE [LARGE SCALE GENOMIC DNA]</scope>
    <source>
        <strain evidence="1">MTUNDRAET4 annotated genome</strain>
    </source>
</reference>
<dbReference type="OrthoDB" id="5379851at2"/>
<proteinExistence type="predicted"/>
<dbReference type="KEGG" id="mtun:MTUNDRAET4_3633"/>
<dbReference type="InterPro" id="IPR046880">
    <property type="entry name" value="TPR-S"/>
</dbReference>
<organism evidence="1 2">
    <name type="scientific">Methylocella tundrae</name>
    <dbReference type="NCBI Taxonomy" id="227605"/>
    <lineage>
        <taxon>Bacteria</taxon>
        <taxon>Pseudomonadati</taxon>
        <taxon>Pseudomonadota</taxon>
        <taxon>Alphaproteobacteria</taxon>
        <taxon>Hyphomicrobiales</taxon>
        <taxon>Beijerinckiaceae</taxon>
        <taxon>Methylocella</taxon>
    </lineage>
</organism>
<dbReference type="AlphaFoldDB" id="A0A4U8Z4U7"/>
<dbReference type="EMBL" id="LR536450">
    <property type="protein sequence ID" value="VFU10520.1"/>
    <property type="molecule type" value="Genomic_DNA"/>
</dbReference>
<name>A0A4U8Z4U7_METTU</name>